<feature type="signal peptide" evidence="2">
    <location>
        <begin position="1"/>
        <end position="27"/>
    </location>
</feature>
<proteinExistence type="predicted"/>
<protein>
    <submittedName>
        <fullName evidence="3">Uncharacterized protein</fullName>
    </submittedName>
</protein>
<dbReference type="STRING" id="888741.HMPREF9098_2231"/>
<keyword evidence="4" id="KW-1185">Reference proteome</keyword>
<comment type="caution">
    <text evidence="3">The sequence shown here is derived from an EMBL/GenBank/DDBJ whole genome shotgun (WGS) entry which is preliminary data.</text>
</comment>
<evidence type="ECO:0000256" key="2">
    <source>
        <dbReference type="SAM" id="SignalP"/>
    </source>
</evidence>
<dbReference type="AlphaFoldDB" id="F0F296"/>
<feature type="transmembrane region" description="Helical" evidence="1">
    <location>
        <begin position="51"/>
        <end position="69"/>
    </location>
</feature>
<name>F0F296_9NEIS</name>
<sequence length="73" mass="7202">MKIMSKINAAKAAFATGLMTVATSSFAGDVATAVTTATGDFKSDLTAVGGIAVGLGLVGIAFIAAVRLIKRAV</sequence>
<dbReference type="RefSeq" id="WP_003784404.1">
    <property type="nucleotide sequence ID" value="NZ_GL870929.1"/>
</dbReference>
<keyword evidence="1" id="KW-1133">Transmembrane helix</keyword>
<keyword evidence="2" id="KW-0732">Signal</keyword>
<organism evidence="3 4">
    <name type="scientific">Kingella denitrificans ATCC 33394</name>
    <dbReference type="NCBI Taxonomy" id="888741"/>
    <lineage>
        <taxon>Bacteria</taxon>
        <taxon>Pseudomonadati</taxon>
        <taxon>Pseudomonadota</taxon>
        <taxon>Betaproteobacteria</taxon>
        <taxon>Neisseriales</taxon>
        <taxon>Neisseriaceae</taxon>
        <taxon>Kingella</taxon>
    </lineage>
</organism>
<dbReference type="HOGENOM" id="CLU_200425_0_0_4"/>
<evidence type="ECO:0000313" key="3">
    <source>
        <dbReference type="EMBL" id="EGC16396.1"/>
    </source>
</evidence>
<accession>F0F296</accession>
<keyword evidence="1" id="KW-0472">Membrane</keyword>
<evidence type="ECO:0000313" key="4">
    <source>
        <dbReference type="Proteomes" id="UP000004088"/>
    </source>
</evidence>
<dbReference type="EMBL" id="AEWV01000042">
    <property type="protein sequence ID" value="EGC16396.1"/>
    <property type="molecule type" value="Genomic_DNA"/>
</dbReference>
<keyword evidence="1" id="KW-0812">Transmembrane</keyword>
<reference evidence="3 4" key="1">
    <citation type="submission" date="2011-01" db="EMBL/GenBank/DDBJ databases">
        <authorList>
            <person name="Muzny D."/>
            <person name="Qin X."/>
            <person name="Deng J."/>
            <person name="Jiang H."/>
            <person name="Liu Y."/>
            <person name="Qu J."/>
            <person name="Song X.-Z."/>
            <person name="Zhang L."/>
            <person name="Thornton R."/>
            <person name="Coyle M."/>
            <person name="Francisco L."/>
            <person name="Jackson L."/>
            <person name="Javaid M."/>
            <person name="Korchina V."/>
            <person name="Kovar C."/>
            <person name="Mata R."/>
            <person name="Mathew T."/>
            <person name="Ngo R."/>
            <person name="Nguyen L."/>
            <person name="Nguyen N."/>
            <person name="Okwuonu G."/>
            <person name="Ongeri F."/>
            <person name="Pham C."/>
            <person name="Simmons D."/>
            <person name="Wilczek-Boney K."/>
            <person name="Hale W."/>
            <person name="Jakkamsetti A."/>
            <person name="Pham P."/>
            <person name="Ruth R."/>
            <person name="San Lucas F."/>
            <person name="Warren J."/>
            <person name="Zhang J."/>
            <person name="Zhao Z."/>
            <person name="Zhou C."/>
            <person name="Zhu D."/>
            <person name="Lee S."/>
            <person name="Bess C."/>
            <person name="Blankenburg K."/>
            <person name="Forbes L."/>
            <person name="Fu Q."/>
            <person name="Gubbala S."/>
            <person name="Hirani K."/>
            <person name="Jayaseelan J.C."/>
            <person name="Lara F."/>
            <person name="Munidasa M."/>
            <person name="Palculict T."/>
            <person name="Patil S."/>
            <person name="Pu L.-L."/>
            <person name="Saada N."/>
            <person name="Tang L."/>
            <person name="Weissenberger G."/>
            <person name="Zhu Y."/>
            <person name="Hemphill L."/>
            <person name="Shang Y."/>
            <person name="Youmans B."/>
            <person name="Ayvaz T."/>
            <person name="Ross M."/>
            <person name="Santibanez J."/>
            <person name="Aqrawi P."/>
            <person name="Gross S."/>
            <person name="Joshi V."/>
            <person name="Fowler G."/>
            <person name="Nazareth L."/>
            <person name="Reid J."/>
            <person name="Worley K."/>
            <person name="Petrosino J."/>
            <person name="Highlander S."/>
            <person name="Gibbs R."/>
        </authorList>
    </citation>
    <scope>NUCLEOTIDE SEQUENCE [LARGE SCALE GENOMIC DNA]</scope>
    <source>
        <strain evidence="3 4">ATCC 33394</strain>
    </source>
</reference>
<dbReference type="Proteomes" id="UP000004088">
    <property type="component" value="Unassembled WGS sequence"/>
</dbReference>
<evidence type="ECO:0000256" key="1">
    <source>
        <dbReference type="SAM" id="Phobius"/>
    </source>
</evidence>
<feature type="chain" id="PRO_5003252011" evidence="2">
    <location>
        <begin position="28"/>
        <end position="73"/>
    </location>
</feature>
<gene>
    <name evidence="3" type="ORF">HMPREF9098_2231</name>
</gene>